<dbReference type="Gene3D" id="3.90.1570.10">
    <property type="entry name" value="tt1808, chain A"/>
    <property type="match status" value="1"/>
</dbReference>
<name>I4GBR9_MICAE</name>
<feature type="coiled-coil region" evidence="1">
    <location>
        <begin position="239"/>
        <end position="289"/>
    </location>
</feature>
<dbReference type="HOGENOM" id="CLU_075279_1_0_3"/>
<comment type="caution">
    <text evidence="3">The sequence shown here is derived from an EMBL/GenBank/DDBJ whole genome shotgun (WGS) entry which is preliminary data.</text>
</comment>
<dbReference type="CDD" id="cd06260">
    <property type="entry name" value="DUF820-like"/>
    <property type="match status" value="1"/>
</dbReference>
<proteinExistence type="predicted"/>
<dbReference type="Proteomes" id="UP000003480">
    <property type="component" value="Unassembled WGS sequence"/>
</dbReference>
<evidence type="ECO:0000313" key="4">
    <source>
        <dbReference type="Proteomes" id="UP000003480"/>
    </source>
</evidence>
<feature type="domain" description="Putative restriction endonuclease" evidence="2">
    <location>
        <begin position="55"/>
        <end position="220"/>
    </location>
</feature>
<evidence type="ECO:0000259" key="2">
    <source>
        <dbReference type="Pfam" id="PF05685"/>
    </source>
</evidence>
<evidence type="ECO:0000256" key="1">
    <source>
        <dbReference type="SAM" id="Coils"/>
    </source>
</evidence>
<accession>I4GBR9</accession>
<dbReference type="InterPro" id="IPR008538">
    <property type="entry name" value="Uma2"/>
</dbReference>
<protein>
    <submittedName>
        <fullName evidence="3">Similar to tr|Q8YN89|Q8YN89</fullName>
    </submittedName>
</protein>
<dbReference type="EMBL" id="CAIJ01000754">
    <property type="protein sequence ID" value="CCI05380.1"/>
    <property type="molecule type" value="Genomic_DNA"/>
</dbReference>
<dbReference type="PANTHER" id="PTHR33352:SF3">
    <property type="entry name" value="SLR1612 PROTEIN"/>
    <property type="match status" value="1"/>
</dbReference>
<dbReference type="InterPro" id="IPR012296">
    <property type="entry name" value="Nuclease_put_TT1808"/>
</dbReference>
<reference evidence="3 4" key="1">
    <citation type="submission" date="2012-04" db="EMBL/GenBank/DDBJ databases">
        <authorList>
            <person name="Genoscope - CEA"/>
        </authorList>
    </citation>
    <scope>NUCLEOTIDE SEQUENCE [LARGE SCALE GENOMIC DNA]</scope>
    <source>
        <strain evidence="3 4">9443</strain>
    </source>
</reference>
<dbReference type="PANTHER" id="PTHR33352">
    <property type="entry name" value="SLR1095 PROTEIN"/>
    <property type="match status" value="1"/>
</dbReference>
<keyword evidence="1" id="KW-0175">Coiled coil</keyword>
<organism evidence="3 4">
    <name type="scientific">Microcystis aeruginosa PCC 9443</name>
    <dbReference type="NCBI Taxonomy" id="1160281"/>
    <lineage>
        <taxon>Bacteria</taxon>
        <taxon>Bacillati</taxon>
        <taxon>Cyanobacteriota</taxon>
        <taxon>Cyanophyceae</taxon>
        <taxon>Oscillatoriophycideae</taxon>
        <taxon>Chroococcales</taxon>
        <taxon>Microcystaceae</taxon>
        <taxon>Microcystis</taxon>
    </lineage>
</organism>
<dbReference type="SUPFAM" id="SSF52980">
    <property type="entry name" value="Restriction endonuclease-like"/>
    <property type="match status" value="1"/>
</dbReference>
<dbReference type="Pfam" id="PF05685">
    <property type="entry name" value="Uma2"/>
    <property type="match status" value="1"/>
</dbReference>
<gene>
    <name evidence="3" type="ORF">MICAC_930008</name>
</gene>
<dbReference type="AlphaFoldDB" id="I4GBR9"/>
<dbReference type="InterPro" id="IPR011335">
    <property type="entry name" value="Restrct_endonuc-II-like"/>
</dbReference>
<sequence>MAIYPQEYSTSIAIATIAQKIPSIIYNKLSTYLCWKTMTIAQSLPLVESHVNPEIIFPQGQFWSDEPPLESNLHLQQIILLIQCLEWWWREREDYFATGNLTIYYSPNQKKSEFFRGPDFFVVLGTNPNPNRRSWVVWQEEGKYPNLIIEILSDSTAKVDREEKKQIYQDIFRTPDYFWFDPESLEFEGFTLISGQYQPITPNAQGWLWSQQLGLYLGLSANKLRYFTPEGELVPTPAEAAQQAENQVLEAENRVLEAENRAVEAENQVQQEKQKAAKLAAKLRELGIDTEENL</sequence>
<evidence type="ECO:0000313" key="3">
    <source>
        <dbReference type="EMBL" id="CCI05380.1"/>
    </source>
</evidence>